<dbReference type="Proteomes" id="UP000521676">
    <property type="component" value="Unassembled WGS sequence"/>
</dbReference>
<dbReference type="InterPro" id="IPR002871">
    <property type="entry name" value="NIF_FeS_clus_asmbl_NifU_N"/>
</dbReference>
<evidence type="ECO:0000313" key="4">
    <source>
        <dbReference type="Proteomes" id="UP000521676"/>
    </source>
</evidence>
<organism evidence="2 4">
    <name type="scientific">Candidatus Chlorohelix allophototropha</name>
    <dbReference type="NCBI Taxonomy" id="3003348"/>
    <lineage>
        <taxon>Bacteria</taxon>
        <taxon>Bacillati</taxon>
        <taxon>Chloroflexota</taxon>
        <taxon>Chloroflexia</taxon>
        <taxon>Candidatus Chloroheliales</taxon>
        <taxon>Candidatus Chloroheliaceae</taxon>
        <taxon>Candidatus Chlorohelix</taxon>
    </lineage>
</organism>
<sequence>MTEARDDLDMEYVLELAHNFDVELKNHRVEDPTIELEDSNPLCGDRFKLQLRVNSEGVVEDVGFTGRGCAISRASAYVLSDLIKGHKVDEVKDITRDQIIEELGIEINSAVRLKCASLALRTTRKGLVLAGRIAEEDEDEDEE</sequence>
<evidence type="ECO:0000313" key="2">
    <source>
        <dbReference type="EMBL" id="NWJ48926.1"/>
    </source>
</evidence>
<dbReference type="PANTHER" id="PTHR10093">
    <property type="entry name" value="IRON-SULFUR CLUSTER ASSEMBLY ENZYME NIFU HOMOLOG"/>
    <property type="match status" value="1"/>
</dbReference>
<dbReference type="GO" id="GO:0051536">
    <property type="term" value="F:iron-sulfur cluster binding"/>
    <property type="evidence" value="ECO:0007669"/>
    <property type="project" value="InterPro"/>
</dbReference>
<dbReference type="GO" id="GO:0005506">
    <property type="term" value="F:iron ion binding"/>
    <property type="evidence" value="ECO:0007669"/>
    <property type="project" value="InterPro"/>
</dbReference>
<keyword evidence="5" id="KW-1185">Reference proteome</keyword>
<dbReference type="GO" id="GO:0016226">
    <property type="term" value="P:iron-sulfur cluster assembly"/>
    <property type="evidence" value="ECO:0007669"/>
    <property type="project" value="InterPro"/>
</dbReference>
<reference evidence="3" key="2">
    <citation type="journal article" date="2024" name="Nature">
        <title>Anoxygenic phototroph of the Chloroflexota uses a type I reaction centre.</title>
        <authorList>
            <person name="Tsuji J.M."/>
            <person name="Shaw N.A."/>
            <person name="Nagashima S."/>
            <person name="Venkiteswaran J.J."/>
            <person name="Schiff S.L."/>
            <person name="Watanabe T."/>
            <person name="Fukui M."/>
            <person name="Hanada S."/>
            <person name="Tank M."/>
            <person name="Neufeld J.D."/>
        </authorList>
    </citation>
    <scope>NUCLEOTIDE SEQUENCE</scope>
    <source>
        <strain evidence="3">L227-S17</strain>
    </source>
</reference>
<evidence type="ECO:0000259" key="1">
    <source>
        <dbReference type="Pfam" id="PF01592"/>
    </source>
</evidence>
<dbReference type="Proteomes" id="UP001431572">
    <property type="component" value="Chromosome 2"/>
</dbReference>
<gene>
    <name evidence="2" type="ORF">HXX08_23950</name>
    <name evidence="3" type="ORF">OZ401_004476</name>
</gene>
<reference evidence="2 4" key="1">
    <citation type="submission" date="2020-06" db="EMBL/GenBank/DDBJ databases">
        <title>Anoxygenic phototrophic Chloroflexota member uses a Type I reaction center.</title>
        <authorList>
            <person name="Tsuji J.M."/>
            <person name="Shaw N.A."/>
            <person name="Nagashima S."/>
            <person name="Venkiteswaran J."/>
            <person name="Schiff S.L."/>
            <person name="Hanada S."/>
            <person name="Tank M."/>
            <person name="Neufeld J.D."/>
        </authorList>
    </citation>
    <scope>NUCLEOTIDE SEQUENCE [LARGE SCALE GENOMIC DNA]</scope>
    <source>
        <strain evidence="2">L227-S17</strain>
    </source>
</reference>
<dbReference type="CDD" id="cd06664">
    <property type="entry name" value="IscU_like"/>
    <property type="match status" value="1"/>
</dbReference>
<dbReference type="EMBL" id="CP128400">
    <property type="protein sequence ID" value="WJW68857.1"/>
    <property type="molecule type" value="Genomic_DNA"/>
</dbReference>
<feature type="domain" description="NIF system FeS cluster assembly NifU N-terminal" evidence="1">
    <location>
        <begin position="37"/>
        <end position="127"/>
    </location>
</feature>
<name>A0A8T7MA67_9CHLR</name>
<dbReference type="EMBL" id="JACATZ010000003">
    <property type="protein sequence ID" value="NWJ48926.1"/>
    <property type="molecule type" value="Genomic_DNA"/>
</dbReference>
<dbReference type="AlphaFoldDB" id="A0A8T7MA67"/>
<dbReference type="Gene3D" id="3.90.1010.10">
    <property type="match status" value="1"/>
</dbReference>
<dbReference type="RefSeq" id="WP_341470760.1">
    <property type="nucleotide sequence ID" value="NZ_CP128400.1"/>
</dbReference>
<dbReference type="Pfam" id="PF01592">
    <property type="entry name" value="NifU_N"/>
    <property type="match status" value="1"/>
</dbReference>
<evidence type="ECO:0000313" key="5">
    <source>
        <dbReference type="Proteomes" id="UP001431572"/>
    </source>
</evidence>
<accession>A0A8T7MA67</accession>
<dbReference type="SUPFAM" id="SSF82649">
    <property type="entry name" value="SufE/NifU"/>
    <property type="match status" value="1"/>
</dbReference>
<protein>
    <submittedName>
        <fullName evidence="2">Iron-sulfur cluster assembly scaffold protein</fullName>
    </submittedName>
</protein>
<evidence type="ECO:0000313" key="3">
    <source>
        <dbReference type="EMBL" id="WJW68857.1"/>
    </source>
</evidence>
<proteinExistence type="predicted"/>